<reference evidence="3 4" key="1">
    <citation type="submission" date="2021-05" db="EMBL/GenBank/DDBJ databases">
        <title>Genome Assembly of Synthetic Allotetraploid Brassica napus Reveals Homoeologous Exchanges between Subgenomes.</title>
        <authorList>
            <person name="Davis J.T."/>
        </authorList>
    </citation>
    <scope>NUCLEOTIDE SEQUENCE [LARGE SCALE GENOMIC DNA]</scope>
    <source>
        <strain evidence="4">cv. Da-Ae</strain>
        <tissue evidence="3">Seedling</tissue>
    </source>
</reference>
<proteinExistence type="predicted"/>
<organism evidence="3 4">
    <name type="scientific">Brassica napus</name>
    <name type="common">Rape</name>
    <dbReference type="NCBI Taxonomy" id="3708"/>
    <lineage>
        <taxon>Eukaryota</taxon>
        <taxon>Viridiplantae</taxon>
        <taxon>Streptophyta</taxon>
        <taxon>Embryophyta</taxon>
        <taxon>Tracheophyta</taxon>
        <taxon>Spermatophyta</taxon>
        <taxon>Magnoliopsida</taxon>
        <taxon>eudicotyledons</taxon>
        <taxon>Gunneridae</taxon>
        <taxon>Pentapetalae</taxon>
        <taxon>rosids</taxon>
        <taxon>malvids</taxon>
        <taxon>Brassicales</taxon>
        <taxon>Brassicaceae</taxon>
        <taxon>Brassiceae</taxon>
        <taxon>Brassica</taxon>
    </lineage>
</organism>
<evidence type="ECO:0000256" key="1">
    <source>
        <dbReference type="SAM" id="Phobius"/>
    </source>
</evidence>
<dbReference type="InterPro" id="IPR041591">
    <property type="entry name" value="OCRE"/>
</dbReference>
<feature type="domain" description="OCRE" evidence="2">
    <location>
        <begin position="194"/>
        <end position="224"/>
    </location>
</feature>
<dbReference type="EMBL" id="JAGKQM010000010">
    <property type="protein sequence ID" value="KAH0906075.1"/>
    <property type="molecule type" value="Genomic_DNA"/>
</dbReference>
<evidence type="ECO:0000313" key="4">
    <source>
        <dbReference type="Proteomes" id="UP000824890"/>
    </source>
</evidence>
<feature type="non-terminal residue" evidence="3">
    <location>
        <position position="1"/>
    </location>
</feature>
<comment type="caution">
    <text evidence="3">The sequence shown here is derived from an EMBL/GenBank/DDBJ whole genome shotgun (WGS) entry which is preliminary data.</text>
</comment>
<accession>A0ABQ8BMQ2</accession>
<protein>
    <recommendedName>
        <fullName evidence="2">OCRE domain-containing protein</fullName>
    </recommendedName>
</protein>
<gene>
    <name evidence="3" type="ORF">HID58_037902</name>
</gene>
<feature type="transmembrane region" description="Helical" evidence="1">
    <location>
        <begin position="71"/>
        <end position="90"/>
    </location>
</feature>
<evidence type="ECO:0000259" key="2">
    <source>
        <dbReference type="Pfam" id="PF17780"/>
    </source>
</evidence>
<keyword evidence="4" id="KW-1185">Reference proteome</keyword>
<keyword evidence="1" id="KW-0472">Membrane</keyword>
<keyword evidence="1" id="KW-1133">Transmembrane helix</keyword>
<feature type="transmembrane region" description="Helical" evidence="1">
    <location>
        <begin position="110"/>
        <end position="129"/>
    </location>
</feature>
<sequence>CIHAPTSVIYMIRIPSLFLASPTFTLSSSPVVPVAALLLPFPALMGNLLYGDRRTRRSSLRSRRMIRSSDVVNTGLWVSTLVLYLTRYGYFPVIKHNMNLRLDAYKFTDLTVITHWHIILSLLLAQLGISKKHMVNEAAHITSALHRKYGKPHQEFVKSLCTYKDIFELRNRVEAFSLQYEMHAYSYQRDCTLEWTLDSASGYYYNQTNGLHYKFDSRFNYSDSIVSATLSVGRQELYALFVEETLDLSSIHSLMENEQEGNGLTRSLGYSSRRDILLVAQDQEICFGDVS</sequence>
<feature type="transmembrane region" description="Helical" evidence="1">
    <location>
        <begin position="31"/>
        <end position="50"/>
    </location>
</feature>
<dbReference type="Proteomes" id="UP000824890">
    <property type="component" value="Unassembled WGS sequence"/>
</dbReference>
<dbReference type="Pfam" id="PF17780">
    <property type="entry name" value="OCRE"/>
    <property type="match status" value="1"/>
</dbReference>
<name>A0ABQ8BMQ2_BRANA</name>
<keyword evidence="1" id="KW-0812">Transmembrane</keyword>
<evidence type="ECO:0000313" key="3">
    <source>
        <dbReference type="EMBL" id="KAH0906075.1"/>
    </source>
</evidence>